<dbReference type="EMBL" id="LAZR01013327">
    <property type="protein sequence ID" value="KKM22466.1"/>
    <property type="molecule type" value="Genomic_DNA"/>
</dbReference>
<protein>
    <submittedName>
        <fullName evidence="2">Uncharacterized protein</fullName>
    </submittedName>
</protein>
<dbReference type="AlphaFoldDB" id="A0A0F9I4C3"/>
<gene>
    <name evidence="2" type="ORF">LCGC14_1625010</name>
</gene>
<keyword evidence="1" id="KW-1133">Transmembrane helix</keyword>
<proteinExistence type="predicted"/>
<keyword evidence="1" id="KW-0472">Membrane</keyword>
<name>A0A0F9I4C3_9ZZZZ</name>
<sequence>HSAIQYSLDNQSTYPIGGNILITNEGIIIYKWFYNEWKLKRYKHRFPKYYFSSFILGIFDFLHVLFSNFGYLEDLKLIFTIKNLKGWIYTSFPDEFPVDIYWEASSNKFKPYEFECKVKQLSSSDYKLGLVKDKIMKQILLELGCDEEFQLHPEIIGEYR</sequence>
<comment type="caution">
    <text evidence="2">The sequence shown here is derived from an EMBL/GenBank/DDBJ whole genome shotgun (WGS) entry which is preliminary data.</text>
</comment>
<feature type="non-terminal residue" evidence="2">
    <location>
        <position position="1"/>
    </location>
</feature>
<reference evidence="2" key="1">
    <citation type="journal article" date="2015" name="Nature">
        <title>Complex archaea that bridge the gap between prokaryotes and eukaryotes.</title>
        <authorList>
            <person name="Spang A."/>
            <person name="Saw J.H."/>
            <person name="Jorgensen S.L."/>
            <person name="Zaremba-Niedzwiedzka K."/>
            <person name="Martijn J."/>
            <person name="Lind A.E."/>
            <person name="van Eijk R."/>
            <person name="Schleper C."/>
            <person name="Guy L."/>
            <person name="Ettema T.J."/>
        </authorList>
    </citation>
    <scope>NUCLEOTIDE SEQUENCE</scope>
</reference>
<organism evidence="2">
    <name type="scientific">marine sediment metagenome</name>
    <dbReference type="NCBI Taxonomy" id="412755"/>
    <lineage>
        <taxon>unclassified sequences</taxon>
        <taxon>metagenomes</taxon>
        <taxon>ecological metagenomes</taxon>
    </lineage>
</organism>
<evidence type="ECO:0000256" key="1">
    <source>
        <dbReference type="SAM" id="Phobius"/>
    </source>
</evidence>
<feature type="transmembrane region" description="Helical" evidence="1">
    <location>
        <begin position="49"/>
        <end position="72"/>
    </location>
</feature>
<accession>A0A0F9I4C3</accession>
<keyword evidence="1" id="KW-0812">Transmembrane</keyword>
<evidence type="ECO:0000313" key="2">
    <source>
        <dbReference type="EMBL" id="KKM22466.1"/>
    </source>
</evidence>